<dbReference type="Pfam" id="PF00512">
    <property type="entry name" value="HisKA"/>
    <property type="match status" value="1"/>
</dbReference>
<dbReference type="SUPFAM" id="SSF55874">
    <property type="entry name" value="ATPase domain of HSP90 chaperone/DNA topoisomerase II/histidine kinase"/>
    <property type="match status" value="1"/>
</dbReference>
<evidence type="ECO:0000313" key="11">
    <source>
        <dbReference type="Proteomes" id="UP000289437"/>
    </source>
</evidence>
<dbReference type="Pfam" id="PF08448">
    <property type="entry name" value="PAS_4"/>
    <property type="match status" value="1"/>
</dbReference>
<evidence type="ECO:0000256" key="8">
    <source>
        <dbReference type="ARBA" id="ARBA00023012"/>
    </source>
</evidence>
<evidence type="ECO:0000313" key="10">
    <source>
        <dbReference type="EMBL" id="RXH58193.1"/>
    </source>
</evidence>
<evidence type="ECO:0000256" key="2">
    <source>
        <dbReference type="ARBA" id="ARBA00012438"/>
    </source>
</evidence>
<dbReference type="CDD" id="cd00075">
    <property type="entry name" value="HATPase"/>
    <property type="match status" value="1"/>
</dbReference>
<dbReference type="InterPro" id="IPR004358">
    <property type="entry name" value="Sig_transdc_His_kin-like_C"/>
</dbReference>
<evidence type="ECO:0000256" key="7">
    <source>
        <dbReference type="ARBA" id="ARBA00022840"/>
    </source>
</evidence>
<dbReference type="SUPFAM" id="SSF55785">
    <property type="entry name" value="PYP-like sensor domain (PAS domain)"/>
    <property type="match status" value="1"/>
</dbReference>
<keyword evidence="5" id="KW-0547">Nucleotide-binding</keyword>
<evidence type="ECO:0000259" key="9">
    <source>
        <dbReference type="PROSITE" id="PS50109"/>
    </source>
</evidence>
<dbReference type="CDD" id="cd00082">
    <property type="entry name" value="HisKA"/>
    <property type="match status" value="1"/>
</dbReference>
<dbReference type="Gene3D" id="3.30.450.20">
    <property type="entry name" value="PAS domain"/>
    <property type="match status" value="1"/>
</dbReference>
<keyword evidence="6 10" id="KW-0418">Kinase</keyword>
<evidence type="ECO:0000256" key="5">
    <source>
        <dbReference type="ARBA" id="ARBA00022741"/>
    </source>
</evidence>
<dbReference type="PROSITE" id="PS50109">
    <property type="entry name" value="HIS_KIN"/>
    <property type="match status" value="1"/>
</dbReference>
<gene>
    <name evidence="10" type="ORF">GRAN_1503</name>
</gene>
<dbReference type="SMART" id="SM00387">
    <property type="entry name" value="HATPase_c"/>
    <property type="match status" value="1"/>
</dbReference>
<comment type="catalytic activity">
    <reaction evidence="1">
        <text>ATP + protein L-histidine = ADP + protein N-phospho-L-histidine.</text>
        <dbReference type="EC" id="2.7.13.3"/>
    </reaction>
</comment>
<name>A0A4Q0T3K6_9BACT</name>
<dbReference type="SUPFAM" id="SSF47384">
    <property type="entry name" value="Homodimeric domain of signal transducing histidine kinase"/>
    <property type="match status" value="1"/>
</dbReference>
<organism evidence="10 11">
    <name type="scientific">Granulicella sibirica</name>
    <dbReference type="NCBI Taxonomy" id="2479048"/>
    <lineage>
        <taxon>Bacteria</taxon>
        <taxon>Pseudomonadati</taxon>
        <taxon>Acidobacteriota</taxon>
        <taxon>Terriglobia</taxon>
        <taxon>Terriglobales</taxon>
        <taxon>Acidobacteriaceae</taxon>
        <taxon>Granulicella</taxon>
    </lineage>
</organism>
<dbReference type="EMBL" id="RDSM01000001">
    <property type="protein sequence ID" value="RXH58193.1"/>
    <property type="molecule type" value="Genomic_DNA"/>
</dbReference>
<sequence length="700" mass="77692">MVPPKNLSELPKAPGSCVSSLVQESRENAMVEAAHDPQGRYDLAEFGLKEMIECGRALRIESQNSATMEDAARRIVSFLHGKLSSAYGQTNCALVRCFKTHRFFDLPVELEKVARKALLQNDPSPSLPCLTLLATAGDRPEWNDRRTSQGHAVIPLESVELVERAPMIAALIRQMGLEIESTLYPDPQIILDSEQHTFNVFHVENANGDPLIPAQKGFVGAYGISSVLGFGGLLPSGELFAIILFSKVRITRETAELFRTIALGVKLALLPFTRGRIFDDDPINRPGRHLEENLKTIQDEQLRSETATLQLLLSALEDTALYQTRRLHLSNQKLVLQAESVQRQGARLSAMLEATSDAVFLLDREWRFTFLNHYAQTLIANGVDLIGQNVWELFPHAVGTNFWVEYRKAMLEGQDVKFQEYYPPPLDRWFEVHAFPSDDGIAAFFHDVTDRRRQEETLRQTEKLAAAGKLAASLAHEINNPLEAITNLLYLVGGDERLSAETKSFVALAEGELKRVSEITSQMLRFHRQSTFASEVNLVAVCESVLALYKGRLDQANVKVIKAFPSSAVVTGYEGEIRQVLANLVGNAIDASRLGGSLWLKVRYRKSLQDGRPGVTVTVADSGSGMSKAVAARIFEPFFTTKGITGSGLGLWISLDLVKKHGGRLSLRTSELFSRHGTVFSLFLPADMGREAARSDFERE</sequence>
<dbReference type="InterPro" id="IPR003594">
    <property type="entry name" value="HATPase_dom"/>
</dbReference>
<dbReference type="SMART" id="SM00091">
    <property type="entry name" value="PAS"/>
    <property type="match status" value="1"/>
</dbReference>
<dbReference type="Gene3D" id="3.30.565.10">
    <property type="entry name" value="Histidine kinase-like ATPase, C-terminal domain"/>
    <property type="match status" value="1"/>
</dbReference>
<dbReference type="InterPro" id="IPR000014">
    <property type="entry name" value="PAS"/>
</dbReference>
<dbReference type="InterPro" id="IPR036097">
    <property type="entry name" value="HisK_dim/P_sf"/>
</dbReference>
<dbReference type="PRINTS" id="PR00344">
    <property type="entry name" value="BCTRLSENSOR"/>
</dbReference>
<dbReference type="InterPro" id="IPR036890">
    <property type="entry name" value="HATPase_C_sf"/>
</dbReference>
<dbReference type="SMART" id="SM00388">
    <property type="entry name" value="HisKA"/>
    <property type="match status" value="1"/>
</dbReference>
<keyword evidence="3" id="KW-0597">Phosphoprotein</keyword>
<dbReference type="GO" id="GO:0005524">
    <property type="term" value="F:ATP binding"/>
    <property type="evidence" value="ECO:0007669"/>
    <property type="project" value="UniProtKB-KW"/>
</dbReference>
<keyword evidence="11" id="KW-1185">Reference proteome</keyword>
<reference evidence="11" key="2">
    <citation type="submission" date="2019-02" db="EMBL/GenBank/DDBJ databases">
        <title>Granulicella sibirica sp. nov., a psychrotolerant acidobacterium isolated from an organic soil layer in forested tundra, West Siberia.</title>
        <authorList>
            <person name="Oshkin I.Y."/>
            <person name="Kulichevskaya I.S."/>
            <person name="Rijpstra W.I.C."/>
            <person name="Sinninghe Damste J.S."/>
            <person name="Rakitin A.L."/>
            <person name="Ravin N.V."/>
            <person name="Dedysh S.N."/>
        </authorList>
    </citation>
    <scope>NUCLEOTIDE SEQUENCE [LARGE SCALE GENOMIC DNA]</scope>
    <source>
        <strain evidence="11">AF10</strain>
    </source>
</reference>
<evidence type="ECO:0000256" key="4">
    <source>
        <dbReference type="ARBA" id="ARBA00022679"/>
    </source>
</evidence>
<proteinExistence type="predicted"/>
<feature type="domain" description="Histidine kinase" evidence="9">
    <location>
        <begin position="473"/>
        <end position="688"/>
    </location>
</feature>
<reference evidence="10 11" key="1">
    <citation type="submission" date="2018-11" db="EMBL/GenBank/DDBJ databases">
        <authorList>
            <person name="Mardanov A.V."/>
            <person name="Ravin N.V."/>
            <person name="Dedysh S.N."/>
        </authorList>
    </citation>
    <scope>NUCLEOTIDE SEQUENCE [LARGE SCALE GENOMIC DNA]</scope>
    <source>
        <strain evidence="10 11">AF10</strain>
    </source>
</reference>
<dbReference type="EC" id="2.7.13.3" evidence="2"/>
<dbReference type="InterPro" id="IPR013656">
    <property type="entry name" value="PAS_4"/>
</dbReference>
<dbReference type="AlphaFoldDB" id="A0A4Q0T3K6"/>
<dbReference type="GO" id="GO:0000155">
    <property type="term" value="F:phosphorelay sensor kinase activity"/>
    <property type="evidence" value="ECO:0007669"/>
    <property type="project" value="InterPro"/>
</dbReference>
<dbReference type="PANTHER" id="PTHR43065:SF46">
    <property type="entry name" value="C4-DICARBOXYLATE TRANSPORT SENSOR PROTEIN DCTB"/>
    <property type="match status" value="1"/>
</dbReference>
<dbReference type="Proteomes" id="UP000289437">
    <property type="component" value="Unassembled WGS sequence"/>
</dbReference>
<dbReference type="InterPro" id="IPR035965">
    <property type="entry name" value="PAS-like_dom_sf"/>
</dbReference>
<evidence type="ECO:0000256" key="6">
    <source>
        <dbReference type="ARBA" id="ARBA00022777"/>
    </source>
</evidence>
<dbReference type="Pfam" id="PF02518">
    <property type="entry name" value="HATPase_c"/>
    <property type="match status" value="1"/>
</dbReference>
<comment type="caution">
    <text evidence="10">The sequence shown here is derived from an EMBL/GenBank/DDBJ whole genome shotgun (WGS) entry which is preliminary data.</text>
</comment>
<dbReference type="InterPro" id="IPR003661">
    <property type="entry name" value="HisK_dim/P_dom"/>
</dbReference>
<keyword evidence="8" id="KW-0902">Two-component regulatory system</keyword>
<protein>
    <recommendedName>
        <fullName evidence="2">histidine kinase</fullName>
        <ecNumber evidence="2">2.7.13.3</ecNumber>
    </recommendedName>
</protein>
<dbReference type="InterPro" id="IPR005467">
    <property type="entry name" value="His_kinase_dom"/>
</dbReference>
<evidence type="ECO:0000256" key="1">
    <source>
        <dbReference type="ARBA" id="ARBA00000085"/>
    </source>
</evidence>
<dbReference type="CDD" id="cd00130">
    <property type="entry name" value="PAS"/>
    <property type="match status" value="1"/>
</dbReference>
<dbReference type="Gene3D" id="1.10.287.130">
    <property type="match status" value="1"/>
</dbReference>
<accession>A0A4Q0T3K6</accession>
<evidence type="ECO:0000256" key="3">
    <source>
        <dbReference type="ARBA" id="ARBA00022553"/>
    </source>
</evidence>
<keyword evidence="7" id="KW-0067">ATP-binding</keyword>
<dbReference type="PANTHER" id="PTHR43065">
    <property type="entry name" value="SENSOR HISTIDINE KINASE"/>
    <property type="match status" value="1"/>
</dbReference>
<keyword evidence="4" id="KW-0808">Transferase</keyword>